<dbReference type="AlphaFoldDB" id="A0A316J8F3"/>
<evidence type="ECO:0000256" key="1">
    <source>
        <dbReference type="SAM" id="MobiDB-lite"/>
    </source>
</evidence>
<name>A0A316J8F3_9HYPH</name>
<feature type="region of interest" description="Disordered" evidence="1">
    <location>
        <begin position="85"/>
        <end position="106"/>
    </location>
</feature>
<sequence length="106" mass="11391">MTSGSNRVLDEFAKLVTDAAGAAQGVRREVETALRSQGERVLNTLDVVQREEFEAVREMAIKARSENSALLAKIEALEARLGKLEADSSGKTVKKPSTGAESKDNS</sequence>
<accession>A0A316J8F3</accession>
<gene>
    <name evidence="2" type="ORF">DKP76_13690</name>
</gene>
<proteinExistence type="predicted"/>
<evidence type="ECO:0000313" key="3">
    <source>
        <dbReference type="Proteomes" id="UP000245865"/>
    </source>
</evidence>
<dbReference type="EMBL" id="QGDB01000005">
    <property type="protein sequence ID" value="PWL17079.1"/>
    <property type="molecule type" value="Genomic_DNA"/>
</dbReference>
<protein>
    <recommendedName>
        <fullName evidence="4">Pyrroline-5-carboxylate reductase</fullName>
    </recommendedName>
</protein>
<keyword evidence="3" id="KW-1185">Reference proteome</keyword>
<dbReference type="RefSeq" id="WP_109707361.1">
    <property type="nucleotide sequence ID" value="NZ_QGDB01000005.1"/>
</dbReference>
<evidence type="ECO:0008006" key="4">
    <source>
        <dbReference type="Google" id="ProtNLM"/>
    </source>
</evidence>
<dbReference type="Proteomes" id="UP000245865">
    <property type="component" value="Unassembled WGS sequence"/>
</dbReference>
<organism evidence="2 3">
    <name type="scientific">Falsochrobactrum shanghaiense</name>
    <dbReference type="NCBI Taxonomy" id="2201899"/>
    <lineage>
        <taxon>Bacteria</taxon>
        <taxon>Pseudomonadati</taxon>
        <taxon>Pseudomonadota</taxon>
        <taxon>Alphaproteobacteria</taxon>
        <taxon>Hyphomicrobiales</taxon>
        <taxon>Brucellaceae</taxon>
        <taxon>Falsochrobactrum</taxon>
    </lineage>
</organism>
<evidence type="ECO:0000313" key="2">
    <source>
        <dbReference type="EMBL" id="PWL17079.1"/>
    </source>
</evidence>
<dbReference type="OrthoDB" id="7392124at2"/>
<comment type="caution">
    <text evidence="2">The sequence shown here is derived from an EMBL/GenBank/DDBJ whole genome shotgun (WGS) entry which is preliminary data.</text>
</comment>
<dbReference type="Pfam" id="PF04380">
    <property type="entry name" value="BMFP"/>
    <property type="match status" value="1"/>
</dbReference>
<dbReference type="InterPro" id="IPR007475">
    <property type="entry name" value="UbiK"/>
</dbReference>
<reference evidence="2 3" key="1">
    <citation type="submission" date="2018-05" db="EMBL/GenBank/DDBJ databases">
        <title>Comparative genomic sequence analysis between strain HN4 and CCM 8460T (Falsochrobactrum ovis) will provide more evidence to prove that HN4 is a new species of Falsochrobactrum.</title>
        <authorList>
            <person name="Lyu W."/>
            <person name="Sun L."/>
            <person name="Yao L."/>
        </authorList>
    </citation>
    <scope>NUCLEOTIDE SEQUENCE [LARGE SCALE GENOMIC DNA]</scope>
    <source>
        <strain evidence="2 3">HN4</strain>
    </source>
</reference>